<name>A0A564ZE41_HYMDI</name>
<accession>A0A564ZE41</accession>
<dbReference type="InterPro" id="IPR019371">
    <property type="entry name" value="KxDL_dom"/>
</dbReference>
<protein>
    <recommendedName>
        <fullName evidence="3">KxDL domain-containing protein</fullName>
    </recommendedName>
</protein>
<keyword evidence="5" id="KW-1185">Reference proteome</keyword>
<evidence type="ECO:0000313" key="4">
    <source>
        <dbReference type="EMBL" id="VUZ57775.1"/>
    </source>
</evidence>
<gene>
    <name evidence="4" type="ORF">WMSIL1_LOCUS15023</name>
</gene>
<dbReference type="InterPro" id="IPR039843">
    <property type="entry name" value="KXD1-like"/>
</dbReference>
<feature type="region of interest" description="Disordered" evidence="2">
    <location>
        <begin position="119"/>
        <end position="142"/>
    </location>
</feature>
<feature type="compositionally biased region" description="Polar residues" evidence="2">
    <location>
        <begin position="122"/>
        <end position="132"/>
    </location>
</feature>
<dbReference type="PANTHER" id="PTHR13511:SF0">
    <property type="entry name" value="KXDL MOTIF-CONTAINING PROTEIN 1"/>
    <property type="match status" value="1"/>
</dbReference>
<dbReference type="Proteomes" id="UP000321570">
    <property type="component" value="Unassembled WGS sequence"/>
</dbReference>
<comment type="similarity">
    <text evidence="1">Belongs to the KXD1 family.</text>
</comment>
<proteinExistence type="inferred from homology"/>
<evidence type="ECO:0000259" key="3">
    <source>
        <dbReference type="Pfam" id="PF10241"/>
    </source>
</evidence>
<reference evidence="4 5" key="1">
    <citation type="submission" date="2019-07" db="EMBL/GenBank/DDBJ databases">
        <authorList>
            <person name="Jastrzebski P J."/>
            <person name="Paukszto L."/>
            <person name="Jastrzebski P J."/>
        </authorList>
    </citation>
    <scope>NUCLEOTIDE SEQUENCE [LARGE SCALE GENOMIC DNA]</scope>
    <source>
        <strain evidence="4 5">WMS-il1</strain>
    </source>
</reference>
<sequence>MNDVDQDLAEITSDFRAFEKMLREQGISKIISQQQNLLSRLEKTNAMLQTVNELSNQRLESLTGQLRSYTRMLVSTKRELNTIFKRVDSIQKILMRKYPPEYQQEASAIEASWKAELDSESEISSPSQNLTLISRPMETLPE</sequence>
<organism evidence="4 5">
    <name type="scientific">Hymenolepis diminuta</name>
    <name type="common">Rat tapeworm</name>
    <dbReference type="NCBI Taxonomy" id="6216"/>
    <lineage>
        <taxon>Eukaryota</taxon>
        <taxon>Metazoa</taxon>
        <taxon>Spiralia</taxon>
        <taxon>Lophotrochozoa</taxon>
        <taxon>Platyhelminthes</taxon>
        <taxon>Cestoda</taxon>
        <taxon>Eucestoda</taxon>
        <taxon>Cyclophyllidea</taxon>
        <taxon>Hymenolepididae</taxon>
        <taxon>Hymenolepis</taxon>
    </lineage>
</organism>
<evidence type="ECO:0000256" key="2">
    <source>
        <dbReference type="SAM" id="MobiDB-lite"/>
    </source>
</evidence>
<dbReference type="PANTHER" id="PTHR13511">
    <property type="entry name" value="KXDL MOTIF-CONTAINING PROTEIN 1"/>
    <property type="match status" value="1"/>
</dbReference>
<evidence type="ECO:0000313" key="5">
    <source>
        <dbReference type="Proteomes" id="UP000321570"/>
    </source>
</evidence>
<dbReference type="EMBL" id="CABIJS010000719">
    <property type="protein sequence ID" value="VUZ57775.1"/>
    <property type="molecule type" value="Genomic_DNA"/>
</dbReference>
<dbReference type="Pfam" id="PF10241">
    <property type="entry name" value="KxDL"/>
    <property type="match status" value="1"/>
</dbReference>
<dbReference type="AlphaFoldDB" id="A0A564ZE41"/>
<dbReference type="GO" id="GO:0099078">
    <property type="term" value="C:BORC complex"/>
    <property type="evidence" value="ECO:0007669"/>
    <property type="project" value="TreeGrafter"/>
</dbReference>
<evidence type="ECO:0000256" key="1">
    <source>
        <dbReference type="ARBA" id="ARBA00005913"/>
    </source>
</evidence>
<dbReference type="GO" id="GO:0032418">
    <property type="term" value="P:lysosome localization"/>
    <property type="evidence" value="ECO:0007669"/>
    <property type="project" value="TreeGrafter"/>
</dbReference>
<feature type="domain" description="KxDL" evidence="3">
    <location>
        <begin position="18"/>
        <end position="102"/>
    </location>
</feature>